<accession>A0A552UWF7</accession>
<name>A0A552UWF7_9FLAO</name>
<dbReference type="EMBL" id="VJVZ01000012">
    <property type="protein sequence ID" value="TRW22539.1"/>
    <property type="molecule type" value="Genomic_DNA"/>
</dbReference>
<sequence>MKQNITSEEFITKLKSAEEFYDEIFNFGKNDIIFPVELLYNIRFSNCSFTGQVLKIEHINQPDKGLYFLECTFKCQVEIFNCNLDMLWFEETLEIEKLSLKSFKNFQSKIKDFNFSYDLKNKNVPILNTIFDFRGGEFSDVFRFENVYMGKGEFNFHNNTLGSSNNDDGFKKVSFRQSNIHNVLFQDNKFLCETTFFQSKFKYDSEKLKSKRFKSTTFYNNHFEKTEFSSAMFNRICVFHRCNFNGTISFRNLRNDCETSLKIYYCNFNEDADFERLQISFLDIFVTTFADICSFQSAKLSVINLDKTIFEKAAFFDEIKIDSLNFCNRKSIRTIKQQLQKTENKIDYNRFRAYELSAYYQELGWGWKRGFKDKFILGATKLSTGFDHSWRRALIFTVLSGVFWFSVLYFIEFYVALNLNNDNQSFTSGLFRFFLVTDFYSPFMERQYLNNGFSWIVFFLGKIFIAFGIYEMIQAFRKFKA</sequence>
<evidence type="ECO:0000256" key="1">
    <source>
        <dbReference type="SAM" id="Phobius"/>
    </source>
</evidence>
<evidence type="ECO:0000313" key="3">
    <source>
        <dbReference type="Proteomes" id="UP000320643"/>
    </source>
</evidence>
<evidence type="ECO:0008006" key="4">
    <source>
        <dbReference type="Google" id="ProtNLM"/>
    </source>
</evidence>
<organism evidence="2 3">
    <name type="scientific">Flavobacterium zepuense</name>
    <dbReference type="NCBI Taxonomy" id="2593302"/>
    <lineage>
        <taxon>Bacteria</taxon>
        <taxon>Pseudomonadati</taxon>
        <taxon>Bacteroidota</taxon>
        <taxon>Flavobacteriia</taxon>
        <taxon>Flavobacteriales</taxon>
        <taxon>Flavobacteriaceae</taxon>
        <taxon>Flavobacterium</taxon>
    </lineage>
</organism>
<gene>
    <name evidence="2" type="ORF">FMM05_16800</name>
</gene>
<dbReference type="OrthoDB" id="1122808at2"/>
<keyword evidence="1" id="KW-1133">Transmembrane helix</keyword>
<proteinExistence type="predicted"/>
<comment type="caution">
    <text evidence="2">The sequence shown here is derived from an EMBL/GenBank/DDBJ whole genome shotgun (WGS) entry which is preliminary data.</text>
</comment>
<dbReference type="RefSeq" id="WP_143374582.1">
    <property type="nucleotide sequence ID" value="NZ_VJVZ01000012.1"/>
</dbReference>
<keyword evidence="1" id="KW-0472">Membrane</keyword>
<dbReference type="Proteomes" id="UP000320643">
    <property type="component" value="Unassembled WGS sequence"/>
</dbReference>
<keyword evidence="3" id="KW-1185">Reference proteome</keyword>
<reference evidence="2 3" key="1">
    <citation type="submission" date="2019-07" db="EMBL/GenBank/DDBJ databases">
        <title>Flavobacterium sp. nov., isolated from glacier ice.</title>
        <authorList>
            <person name="Liu Q."/>
            <person name="Xin Y.-H."/>
        </authorList>
    </citation>
    <scope>NUCLEOTIDE SEQUENCE [LARGE SCALE GENOMIC DNA]</scope>
    <source>
        <strain evidence="2 3">ZT4R6</strain>
    </source>
</reference>
<feature type="transmembrane region" description="Helical" evidence="1">
    <location>
        <begin position="393"/>
        <end position="417"/>
    </location>
</feature>
<feature type="transmembrane region" description="Helical" evidence="1">
    <location>
        <begin position="452"/>
        <end position="470"/>
    </location>
</feature>
<dbReference type="AlphaFoldDB" id="A0A552UWF7"/>
<protein>
    <recommendedName>
        <fullName evidence="4">Pentapeptide repeat-containing protein</fullName>
    </recommendedName>
</protein>
<keyword evidence="1" id="KW-0812">Transmembrane</keyword>
<evidence type="ECO:0000313" key="2">
    <source>
        <dbReference type="EMBL" id="TRW22539.1"/>
    </source>
</evidence>